<evidence type="ECO:0000313" key="2">
    <source>
        <dbReference type="EMBL" id="MBM7076610.1"/>
    </source>
</evidence>
<dbReference type="EMBL" id="JAFEUC010000004">
    <property type="protein sequence ID" value="MBM7076610.1"/>
    <property type="molecule type" value="Genomic_DNA"/>
</dbReference>
<feature type="compositionally biased region" description="Pro residues" evidence="1">
    <location>
        <begin position="226"/>
        <end position="242"/>
    </location>
</feature>
<dbReference type="InterPro" id="IPR011335">
    <property type="entry name" value="Restrct_endonuc-II-like"/>
</dbReference>
<dbReference type="SUPFAM" id="SSF52980">
    <property type="entry name" value="Restriction endonuclease-like"/>
    <property type="match status" value="1"/>
</dbReference>
<feature type="region of interest" description="Disordered" evidence="1">
    <location>
        <begin position="166"/>
        <end position="294"/>
    </location>
</feature>
<organism evidence="2 3">
    <name type="scientific">Micromonospora humida</name>
    <dbReference type="NCBI Taxonomy" id="2809018"/>
    <lineage>
        <taxon>Bacteria</taxon>
        <taxon>Bacillati</taxon>
        <taxon>Actinomycetota</taxon>
        <taxon>Actinomycetes</taxon>
        <taxon>Micromonosporales</taxon>
        <taxon>Micromonosporaceae</taxon>
        <taxon>Micromonospora</taxon>
    </lineage>
</organism>
<dbReference type="Proteomes" id="UP001518872">
    <property type="component" value="Unassembled WGS sequence"/>
</dbReference>
<evidence type="ECO:0000313" key="3">
    <source>
        <dbReference type="Proteomes" id="UP001518872"/>
    </source>
</evidence>
<keyword evidence="3" id="KW-1185">Reference proteome</keyword>
<dbReference type="RefSeq" id="WP_204924668.1">
    <property type="nucleotide sequence ID" value="NZ_JAFEUC010000004.1"/>
</dbReference>
<name>A0ABS2IQI9_9ACTN</name>
<evidence type="ECO:0000256" key="1">
    <source>
        <dbReference type="SAM" id="MobiDB-lite"/>
    </source>
</evidence>
<comment type="caution">
    <text evidence="2">The sequence shown here is derived from an EMBL/GenBank/DDBJ whole genome shotgun (WGS) entry which is preliminary data.</text>
</comment>
<accession>A0ABS2IQI9</accession>
<evidence type="ECO:0008006" key="4">
    <source>
        <dbReference type="Google" id="ProtNLM"/>
    </source>
</evidence>
<gene>
    <name evidence="2" type="ORF">JQX11_09625</name>
</gene>
<reference evidence="2 3" key="1">
    <citation type="submission" date="2021-02" db="EMBL/GenBank/DDBJ databases">
        <authorList>
            <person name="Ra J.-S."/>
        </authorList>
    </citation>
    <scope>NUCLEOTIDE SEQUENCE [LARGE SCALE GENOMIC DNA]</scope>
    <source>
        <strain evidence="2 3">MMS20-R1-14</strain>
    </source>
</reference>
<dbReference type="Gene3D" id="3.40.960.10">
    <property type="entry name" value="VSR Endonuclease"/>
    <property type="match status" value="1"/>
</dbReference>
<proteinExistence type="predicted"/>
<sequence>MPPRPHRPAALVGQVFRGSDAIRQGLLTRHQLRGASWLRLGHDVYADARLARDHALTCRAALLRMPAGTLVAGPSAAYLHGIEHAADFGDEVHVLVPRATRVGSQGAATSASRRSARRTVPSGIRLDAGGVRRDAAGGWPDAAGGWSGAGDGWSGAPGGIRVHSVATPGGSAAHPQPYASGQLPEEATPATGEQREAHACGQRLVGRTHRATSTDITTPARLLPGIPAPPALHPEPPPPTAPAVPAGGATGRDRPATRNGPGLGAAGTVPLTTATLTDVRPRATGPYPAPPVLPRSSPALAAWETAAWLDPVRAVGIVDSLLGRGLTSPAALAEIATCFADRRGGVRARRVFELADPAAQSPPESHLRVRLVLAGLPRPVAQHPVRLPSGLVLHPDLAWPQFRVAVEYDGRWHSDPEQLHRDRRRLNHLVAAGWTVLHVTSRRLRDDFPAVAGEVRMVLTRRGWRR</sequence>
<protein>
    <recommendedName>
        <fullName evidence="4">DUF559 domain-containing protein</fullName>
    </recommendedName>
</protein>